<dbReference type="InterPro" id="IPR007339">
    <property type="entry name" value="RclC-like"/>
</dbReference>
<dbReference type="PIRSF" id="PIRSF028065">
    <property type="entry name" value="UCP028065"/>
    <property type="match status" value="1"/>
</dbReference>
<dbReference type="RefSeq" id="WP_069435013.1">
    <property type="nucleotide sequence ID" value="NZ_JACKSU010000005.1"/>
</dbReference>
<comment type="caution">
    <text evidence="2">The sequence shown here is derived from an EMBL/GenBank/DDBJ whole genome shotgun (WGS) entry which is preliminary data.</text>
</comment>
<keyword evidence="3" id="KW-1185">Reference proteome</keyword>
<evidence type="ECO:0008006" key="4">
    <source>
        <dbReference type="Google" id="ProtNLM"/>
    </source>
</evidence>
<sequence length="167" mass="17863">MSLPEYVSSRQLSRWDARLTTLTDLAARYSLVLVIAWIGALKFTSYEAHGIEPLVAHSPLMSWVYDVLPVTAFSTVLGVVELSLAALLAIKPWYPGLSVLGSIGAVGMFITTLSFMLSTPGVAADEAGGFPVLSSTGQFLIKDVALLALSVWTLRDSLSAWKAATES</sequence>
<dbReference type="AlphaFoldDB" id="A0A1X1W829"/>
<feature type="transmembrane region" description="Helical" evidence="1">
    <location>
        <begin position="63"/>
        <end position="90"/>
    </location>
</feature>
<dbReference type="Proteomes" id="UP000193928">
    <property type="component" value="Unassembled WGS sequence"/>
</dbReference>
<keyword evidence="1" id="KW-0812">Transmembrane</keyword>
<dbReference type="PANTHER" id="PTHR40106">
    <property type="entry name" value="INNER MEMBRANE PROTEIN RCLC"/>
    <property type="match status" value="1"/>
</dbReference>
<organism evidence="2 3">
    <name type="scientific">Mycobacterium gordonae</name>
    <dbReference type="NCBI Taxonomy" id="1778"/>
    <lineage>
        <taxon>Bacteria</taxon>
        <taxon>Bacillati</taxon>
        <taxon>Actinomycetota</taxon>
        <taxon>Actinomycetes</taxon>
        <taxon>Mycobacteriales</taxon>
        <taxon>Mycobacteriaceae</taxon>
        <taxon>Mycobacterium</taxon>
    </lineage>
</organism>
<name>A0A1X1W829_MYCGO</name>
<evidence type="ECO:0000256" key="1">
    <source>
        <dbReference type="SAM" id="Phobius"/>
    </source>
</evidence>
<accession>A0A1X1W829</accession>
<dbReference type="GO" id="GO:1901530">
    <property type="term" value="P:response to hypochlorite"/>
    <property type="evidence" value="ECO:0007669"/>
    <property type="project" value="TreeGrafter"/>
</dbReference>
<keyword evidence="1" id="KW-0472">Membrane</keyword>
<dbReference type="InterPro" id="IPR016865">
    <property type="entry name" value="RclC"/>
</dbReference>
<feature type="transmembrane region" description="Helical" evidence="1">
    <location>
        <begin position="97"/>
        <end position="117"/>
    </location>
</feature>
<feature type="transmembrane region" description="Helical" evidence="1">
    <location>
        <begin position="21"/>
        <end position="43"/>
    </location>
</feature>
<dbReference type="PANTHER" id="PTHR40106:SF1">
    <property type="entry name" value="INNER MEMBRANE PROTEIN RCLC"/>
    <property type="match status" value="1"/>
</dbReference>
<keyword evidence="1" id="KW-1133">Transmembrane helix</keyword>
<evidence type="ECO:0000313" key="2">
    <source>
        <dbReference type="EMBL" id="ORV82783.1"/>
    </source>
</evidence>
<dbReference type="EMBL" id="LQOY01000108">
    <property type="protein sequence ID" value="ORV82783.1"/>
    <property type="molecule type" value="Genomic_DNA"/>
</dbReference>
<gene>
    <name evidence="2" type="ORF">AWC08_28295</name>
</gene>
<dbReference type="GO" id="GO:0005886">
    <property type="term" value="C:plasma membrane"/>
    <property type="evidence" value="ECO:0007669"/>
    <property type="project" value="TreeGrafter"/>
</dbReference>
<reference evidence="2 3" key="1">
    <citation type="submission" date="2016-01" db="EMBL/GenBank/DDBJ databases">
        <title>The new phylogeny of the genus Mycobacterium.</title>
        <authorList>
            <person name="Tarcisio F."/>
            <person name="Conor M."/>
            <person name="Antonella G."/>
            <person name="Elisabetta G."/>
            <person name="Giulia F.S."/>
            <person name="Sara T."/>
            <person name="Anna F."/>
            <person name="Clotilde B."/>
            <person name="Roberto B."/>
            <person name="Veronica D.S."/>
            <person name="Fabio R."/>
            <person name="Monica P."/>
            <person name="Olivier J."/>
            <person name="Enrico T."/>
            <person name="Nicola S."/>
        </authorList>
    </citation>
    <scope>NUCLEOTIDE SEQUENCE [LARGE SCALE GENOMIC DNA]</scope>
    <source>
        <strain evidence="2 3">DSM 44160</strain>
    </source>
</reference>
<proteinExistence type="predicted"/>
<dbReference type="Pfam" id="PF04224">
    <property type="entry name" value="DUF417"/>
    <property type="match status" value="1"/>
</dbReference>
<evidence type="ECO:0000313" key="3">
    <source>
        <dbReference type="Proteomes" id="UP000193928"/>
    </source>
</evidence>
<protein>
    <recommendedName>
        <fullName evidence="4">DUF417 family protein</fullName>
    </recommendedName>
</protein>